<dbReference type="GeneID" id="93586142"/>
<name>A0A437A355_ARTFL</name>
<reference evidence="3 4" key="1">
    <citation type="submission" date="2019-01" db="EMBL/GenBank/DDBJ databases">
        <title>Intercellular communication is required for trap formation in the nematode-trapping fungus Duddingtonia flagrans.</title>
        <authorList>
            <person name="Youssar L."/>
            <person name="Wernet V."/>
            <person name="Hensel N."/>
            <person name="Hildebrandt H.-G."/>
            <person name="Fischer R."/>
        </authorList>
    </citation>
    <scope>NUCLEOTIDE SEQUENCE [LARGE SCALE GENOMIC DNA]</scope>
    <source>
        <strain evidence="3 4">CBS H-5679</strain>
    </source>
</reference>
<accession>A0A437A355</accession>
<protein>
    <submittedName>
        <fullName evidence="3">Uncharacterized protein</fullName>
    </submittedName>
</protein>
<dbReference type="VEuPathDB" id="FungiDB:DFL_003831"/>
<dbReference type="EMBL" id="SAEB01000006">
    <property type="protein sequence ID" value="RVD85510.1"/>
    <property type="molecule type" value="Genomic_DNA"/>
</dbReference>
<dbReference type="RefSeq" id="XP_067491054.1">
    <property type="nucleotide sequence ID" value="XM_067632824.1"/>
</dbReference>
<sequence length="297" mass="32465">MSPSLKRLQPHDFLLRGSILSLSVSVDYATFSSKITDTNLTQTTAFLEFSPNTQYADTTVGGVINTFPDGRSQMAFFCSFVTWSPTSAYLNYIRIHRAAHGLYDDYRRVLLGAQIDDVLLGAEAWDTSITYCTTVTDMVVHADRVNDVNNRFAKANPGFHYIVEPGLNGNGNLLQSYDQMSLKSLTGTCQDPIYTSSCPSDIIDVSIPSISVPTVSVPSVTAPTVSIPSVTVPTAAARPTFPSVHPIVNKNPTAKGLSPHQMLESQGFELVEEGHPRLMVGRDEDFRIRGSRKAQKA</sequence>
<gene>
    <name evidence="3" type="ORF">DFL_003831</name>
</gene>
<dbReference type="InterPro" id="IPR056826">
    <property type="entry name" value="Agd3_CE"/>
</dbReference>
<feature type="domain" description="Agd3 deacetylase" evidence="1">
    <location>
        <begin position="111"/>
        <end position="186"/>
    </location>
</feature>
<proteinExistence type="predicted"/>
<dbReference type="InterPro" id="IPR056827">
    <property type="entry name" value="CBM87_Agd3"/>
</dbReference>
<feature type="domain" description="Agd3 CBM87" evidence="2">
    <location>
        <begin position="32"/>
        <end position="96"/>
    </location>
</feature>
<dbReference type="Proteomes" id="UP000283090">
    <property type="component" value="Unassembled WGS sequence"/>
</dbReference>
<evidence type="ECO:0000313" key="4">
    <source>
        <dbReference type="Proteomes" id="UP000283090"/>
    </source>
</evidence>
<evidence type="ECO:0000259" key="2">
    <source>
        <dbReference type="Pfam" id="PF25116"/>
    </source>
</evidence>
<comment type="caution">
    <text evidence="3">The sequence shown here is derived from an EMBL/GenBank/DDBJ whole genome shotgun (WGS) entry which is preliminary data.</text>
</comment>
<dbReference type="Pfam" id="PF25115">
    <property type="entry name" value="Agd3_CE"/>
    <property type="match status" value="1"/>
</dbReference>
<dbReference type="OrthoDB" id="2113314at2759"/>
<dbReference type="AlphaFoldDB" id="A0A437A355"/>
<evidence type="ECO:0000259" key="1">
    <source>
        <dbReference type="Pfam" id="PF25115"/>
    </source>
</evidence>
<dbReference type="STRING" id="97331.A0A437A355"/>
<organism evidence="3 4">
    <name type="scientific">Arthrobotrys flagrans</name>
    <name type="common">Nematode-trapping fungus</name>
    <name type="synonym">Trichothecium flagrans</name>
    <dbReference type="NCBI Taxonomy" id="97331"/>
    <lineage>
        <taxon>Eukaryota</taxon>
        <taxon>Fungi</taxon>
        <taxon>Dikarya</taxon>
        <taxon>Ascomycota</taxon>
        <taxon>Pezizomycotina</taxon>
        <taxon>Orbiliomycetes</taxon>
        <taxon>Orbiliales</taxon>
        <taxon>Orbiliaceae</taxon>
        <taxon>Arthrobotrys</taxon>
    </lineage>
</organism>
<evidence type="ECO:0000313" key="3">
    <source>
        <dbReference type="EMBL" id="RVD85510.1"/>
    </source>
</evidence>
<keyword evidence="4" id="KW-1185">Reference proteome</keyword>
<dbReference type="Pfam" id="PF25116">
    <property type="entry name" value="CBM87_Agd3"/>
    <property type="match status" value="1"/>
</dbReference>